<sequence length="119" mass="13603">MSFLQRLTTGLSASKIGTDRFGNTYWESRKSWLGYGRKRRFVLYNGAPEPTKVPPEWHCWLHHITEAPLPERPLYAWQKEPRPNMTGTPQAYRPPAHSRAAAVQRPPTAGDYEAWTPGA</sequence>
<dbReference type="EMBL" id="SNVJ01000012">
    <property type="protein sequence ID" value="MXP64558.1"/>
    <property type="molecule type" value="Genomic_DNA"/>
</dbReference>
<evidence type="ECO:0000256" key="1">
    <source>
        <dbReference type="SAM" id="MobiDB-lite"/>
    </source>
</evidence>
<dbReference type="AlphaFoldDB" id="A0A845BCX0"/>
<dbReference type="InterPro" id="IPR007763">
    <property type="entry name" value="NDUFA12"/>
</dbReference>
<name>A0A845BCX0_9PROT</name>
<dbReference type="Pfam" id="PF05071">
    <property type="entry name" value="NDUFA12"/>
    <property type="match status" value="1"/>
</dbReference>
<dbReference type="PANTHER" id="PTHR12910:SF2">
    <property type="entry name" value="NADH DEHYDROGENASE [UBIQUINONE] 1 ALPHA SUBCOMPLEX SUBUNIT 12"/>
    <property type="match status" value="1"/>
</dbReference>
<gene>
    <name evidence="2" type="ORF">E0493_14495</name>
</gene>
<dbReference type="RefSeq" id="WP_160937825.1">
    <property type="nucleotide sequence ID" value="NZ_SNVJ01000012.1"/>
</dbReference>
<keyword evidence="2" id="KW-0830">Ubiquinone</keyword>
<dbReference type="GO" id="GO:0006979">
    <property type="term" value="P:response to oxidative stress"/>
    <property type="evidence" value="ECO:0007669"/>
    <property type="project" value="TreeGrafter"/>
</dbReference>
<evidence type="ECO:0000313" key="2">
    <source>
        <dbReference type="EMBL" id="MXP64558.1"/>
    </source>
</evidence>
<evidence type="ECO:0000313" key="3">
    <source>
        <dbReference type="Proteomes" id="UP000460715"/>
    </source>
</evidence>
<accession>A0A845BCX0</accession>
<protein>
    <submittedName>
        <fullName evidence="2">NADH:ubiquinone oxidoreductase subunit NDUFA12</fullName>
    </submittedName>
</protein>
<proteinExistence type="predicted"/>
<dbReference type="Proteomes" id="UP000460715">
    <property type="component" value="Unassembled WGS sequence"/>
</dbReference>
<reference evidence="2 3" key="1">
    <citation type="submission" date="2019-03" db="EMBL/GenBank/DDBJ databases">
        <title>Roseomonas sp. a novel Roseomonas species isolated from Sea whip Gorgonian.</title>
        <authorList>
            <person name="Li F."/>
            <person name="Pan X."/>
            <person name="Huang S."/>
            <person name="Li Z."/>
            <person name="Meng B."/>
        </authorList>
    </citation>
    <scope>NUCLEOTIDE SEQUENCE [LARGE SCALE GENOMIC DNA]</scope>
    <source>
        <strain evidence="2 3">M0104</strain>
    </source>
</reference>
<dbReference type="GO" id="GO:0045271">
    <property type="term" value="C:respiratory chain complex I"/>
    <property type="evidence" value="ECO:0007669"/>
    <property type="project" value="InterPro"/>
</dbReference>
<organism evidence="2 3">
    <name type="scientific">Teichococcus coralli</name>
    <dbReference type="NCBI Taxonomy" id="2545983"/>
    <lineage>
        <taxon>Bacteria</taxon>
        <taxon>Pseudomonadati</taxon>
        <taxon>Pseudomonadota</taxon>
        <taxon>Alphaproteobacteria</taxon>
        <taxon>Acetobacterales</taxon>
        <taxon>Roseomonadaceae</taxon>
        <taxon>Roseomonas</taxon>
    </lineage>
</organism>
<comment type="caution">
    <text evidence="2">The sequence shown here is derived from an EMBL/GenBank/DDBJ whole genome shotgun (WGS) entry which is preliminary data.</text>
</comment>
<dbReference type="PANTHER" id="PTHR12910">
    <property type="entry name" value="NADH-UBIQUINONE OXIDOREDUCTASE SUBUNIT B17.2"/>
    <property type="match status" value="1"/>
</dbReference>
<keyword evidence="3" id="KW-1185">Reference proteome</keyword>
<feature type="region of interest" description="Disordered" evidence="1">
    <location>
        <begin position="79"/>
        <end position="119"/>
    </location>
</feature>
<dbReference type="OrthoDB" id="9795340at2"/>